<dbReference type="Gene3D" id="1.20.1280.290">
    <property type="match status" value="1"/>
</dbReference>
<comment type="subcellular location">
    <subcellularLocation>
        <location evidence="1">Membrane</location>
        <topology evidence="1">Multi-pass membrane protein</topology>
    </subcellularLocation>
</comment>
<proteinExistence type="predicted"/>
<evidence type="ECO:0000313" key="7">
    <source>
        <dbReference type="Proteomes" id="UP001195660"/>
    </source>
</evidence>
<dbReference type="EMBL" id="WOFE01000001">
    <property type="protein sequence ID" value="MBM5570641.1"/>
    <property type="molecule type" value="Genomic_DNA"/>
</dbReference>
<reference evidence="6 7" key="1">
    <citation type="submission" date="2019-11" db="EMBL/GenBank/DDBJ databases">
        <title>Novel Deefgea species.</title>
        <authorList>
            <person name="Han J.-H."/>
        </authorList>
    </citation>
    <scope>NUCLEOTIDE SEQUENCE [LARGE SCALE GENOMIC DNA]</scope>
    <source>
        <strain evidence="6 7">LMG 24817</strain>
    </source>
</reference>
<keyword evidence="3 5" id="KW-1133">Transmembrane helix</keyword>
<feature type="transmembrane region" description="Helical" evidence="5">
    <location>
        <begin position="64"/>
        <end position="85"/>
    </location>
</feature>
<name>A0ABS2C908_9NEIS</name>
<gene>
    <name evidence="6" type="ORF">GM173_03500</name>
</gene>
<dbReference type="Proteomes" id="UP001195660">
    <property type="component" value="Unassembled WGS sequence"/>
</dbReference>
<feature type="transmembrane region" description="Helical" evidence="5">
    <location>
        <begin position="6"/>
        <end position="26"/>
    </location>
</feature>
<evidence type="ECO:0000256" key="1">
    <source>
        <dbReference type="ARBA" id="ARBA00004141"/>
    </source>
</evidence>
<protein>
    <recommendedName>
        <fullName evidence="8">MtN3 and saliva related transmembrane protein</fullName>
    </recommendedName>
</protein>
<comment type="caution">
    <text evidence="6">The sequence shown here is derived from an EMBL/GenBank/DDBJ whole genome shotgun (WGS) entry which is preliminary data.</text>
</comment>
<feature type="transmembrane region" description="Helical" evidence="5">
    <location>
        <begin position="38"/>
        <end position="58"/>
    </location>
</feature>
<dbReference type="Pfam" id="PF04193">
    <property type="entry name" value="PQ-loop"/>
    <property type="match status" value="1"/>
</dbReference>
<keyword evidence="4 5" id="KW-0472">Membrane</keyword>
<evidence type="ECO:0000313" key="6">
    <source>
        <dbReference type="EMBL" id="MBM5570641.1"/>
    </source>
</evidence>
<evidence type="ECO:0000256" key="2">
    <source>
        <dbReference type="ARBA" id="ARBA00022692"/>
    </source>
</evidence>
<evidence type="ECO:0000256" key="3">
    <source>
        <dbReference type="ARBA" id="ARBA00022989"/>
    </source>
</evidence>
<keyword evidence="2 5" id="KW-0812">Transmembrane</keyword>
<dbReference type="NCBIfam" id="NF037968">
    <property type="entry name" value="SemiSWEET_2"/>
    <property type="match status" value="1"/>
</dbReference>
<evidence type="ECO:0000256" key="4">
    <source>
        <dbReference type="ARBA" id="ARBA00023136"/>
    </source>
</evidence>
<evidence type="ECO:0008006" key="8">
    <source>
        <dbReference type="Google" id="ProtNLM"/>
    </source>
</evidence>
<organism evidence="6 7">
    <name type="scientific">Deefgea chitinilytica</name>
    <dbReference type="NCBI Taxonomy" id="570276"/>
    <lineage>
        <taxon>Bacteria</taxon>
        <taxon>Pseudomonadati</taxon>
        <taxon>Pseudomonadota</taxon>
        <taxon>Betaproteobacteria</taxon>
        <taxon>Neisseriales</taxon>
        <taxon>Chitinibacteraceae</taxon>
        <taxon>Deefgea</taxon>
    </lineage>
</organism>
<dbReference type="InterPro" id="IPR047662">
    <property type="entry name" value="SemiSWEET"/>
</dbReference>
<dbReference type="InterPro" id="IPR006603">
    <property type="entry name" value="PQ-loop_rpt"/>
</dbReference>
<accession>A0ABS2C908</accession>
<evidence type="ECO:0000256" key="5">
    <source>
        <dbReference type="SAM" id="Phobius"/>
    </source>
</evidence>
<sequence>MNASHIEWLGLLAGALTTTAFVPQVWQVWKTKSAKDISLGMYSLFVLGVALWLGYGLLANALPVVVANTITLILAGAVLIMKVVFDAKDKQ</sequence>
<keyword evidence="7" id="KW-1185">Reference proteome</keyword>
<dbReference type="RefSeq" id="WP_203569929.1">
    <property type="nucleotide sequence ID" value="NZ_WOFE01000001.1"/>
</dbReference>